<evidence type="ECO:0000313" key="1">
    <source>
        <dbReference type="EMBL" id="CAG1830967.1"/>
    </source>
</evidence>
<reference evidence="1" key="1">
    <citation type="submission" date="2021-03" db="EMBL/GenBank/DDBJ databases">
        <authorList>
            <consortium name="Genoscope - CEA"/>
            <person name="William W."/>
        </authorList>
    </citation>
    <scope>NUCLEOTIDE SEQUENCE</scope>
    <source>
        <strain evidence="1">Doubled-haploid Pahang</strain>
    </source>
</reference>
<feature type="non-terminal residue" evidence="1">
    <location>
        <position position="37"/>
    </location>
</feature>
<dbReference type="AlphaFoldDB" id="A0A8D6ZJ53"/>
<gene>
    <name evidence="1" type="ORF">GSMUA_342210.1</name>
</gene>
<proteinExistence type="predicted"/>
<dbReference type="EMBL" id="HG996472">
    <property type="protein sequence ID" value="CAG1830967.1"/>
    <property type="molecule type" value="Genomic_DNA"/>
</dbReference>
<accession>A0A8D6ZJ53</accession>
<name>A0A8D6ZJ53_MUSAM</name>
<sequence length="37" mass="4343">MRSKTFSFRLLEVEKTGSTFGQLKVYISYLATLNQER</sequence>
<protein>
    <submittedName>
        <fullName evidence="1">(wild Malaysian banana) hypothetical protein</fullName>
    </submittedName>
</protein>
<organism evidence="1">
    <name type="scientific">Musa acuminata subsp. malaccensis</name>
    <name type="common">Wild banana</name>
    <name type="synonym">Musa malaccensis</name>
    <dbReference type="NCBI Taxonomy" id="214687"/>
    <lineage>
        <taxon>Eukaryota</taxon>
        <taxon>Viridiplantae</taxon>
        <taxon>Streptophyta</taxon>
        <taxon>Embryophyta</taxon>
        <taxon>Tracheophyta</taxon>
        <taxon>Spermatophyta</taxon>
        <taxon>Magnoliopsida</taxon>
        <taxon>Liliopsida</taxon>
        <taxon>Zingiberales</taxon>
        <taxon>Musaceae</taxon>
        <taxon>Musa</taxon>
    </lineage>
</organism>